<dbReference type="Proteomes" id="UP001153269">
    <property type="component" value="Unassembled WGS sequence"/>
</dbReference>
<proteinExistence type="predicted"/>
<sequence length="154" mass="16673">MGGRELENNGIVPVAPEACAAACLPADWITCPYRSPITTPSAGGLHNPWSWCTVMVDHPGPVCRLCQRVCESLPQASAPFVGGNLLLSHSVHIKTVLQATSYEKTSTVSRRFPVAPGQRPSRRAQWLRQGKVTAWRGPAASEGSQAGAPWYRQR</sequence>
<organism evidence="2 3">
    <name type="scientific">Pleuronectes platessa</name>
    <name type="common">European plaice</name>
    <dbReference type="NCBI Taxonomy" id="8262"/>
    <lineage>
        <taxon>Eukaryota</taxon>
        <taxon>Metazoa</taxon>
        <taxon>Chordata</taxon>
        <taxon>Craniata</taxon>
        <taxon>Vertebrata</taxon>
        <taxon>Euteleostomi</taxon>
        <taxon>Actinopterygii</taxon>
        <taxon>Neopterygii</taxon>
        <taxon>Teleostei</taxon>
        <taxon>Neoteleostei</taxon>
        <taxon>Acanthomorphata</taxon>
        <taxon>Carangaria</taxon>
        <taxon>Pleuronectiformes</taxon>
        <taxon>Pleuronectoidei</taxon>
        <taxon>Pleuronectidae</taxon>
        <taxon>Pleuronectes</taxon>
    </lineage>
</organism>
<evidence type="ECO:0000313" key="3">
    <source>
        <dbReference type="Proteomes" id="UP001153269"/>
    </source>
</evidence>
<evidence type="ECO:0000313" key="2">
    <source>
        <dbReference type="EMBL" id="CAB1433320.1"/>
    </source>
</evidence>
<name>A0A9N7YJ32_PLEPL</name>
<keyword evidence="3" id="KW-1185">Reference proteome</keyword>
<evidence type="ECO:0000256" key="1">
    <source>
        <dbReference type="SAM" id="MobiDB-lite"/>
    </source>
</evidence>
<dbReference type="EMBL" id="CADEAL010001556">
    <property type="protein sequence ID" value="CAB1433320.1"/>
    <property type="molecule type" value="Genomic_DNA"/>
</dbReference>
<protein>
    <submittedName>
        <fullName evidence="2">Uncharacterized protein</fullName>
    </submittedName>
</protein>
<reference evidence="2" key="1">
    <citation type="submission" date="2020-03" db="EMBL/GenBank/DDBJ databases">
        <authorList>
            <person name="Weist P."/>
        </authorList>
    </citation>
    <scope>NUCLEOTIDE SEQUENCE</scope>
</reference>
<dbReference type="AlphaFoldDB" id="A0A9N7YJ32"/>
<feature type="region of interest" description="Disordered" evidence="1">
    <location>
        <begin position="134"/>
        <end position="154"/>
    </location>
</feature>
<gene>
    <name evidence="2" type="ORF">PLEPLA_LOCUS21410</name>
</gene>
<comment type="caution">
    <text evidence="2">The sequence shown here is derived from an EMBL/GenBank/DDBJ whole genome shotgun (WGS) entry which is preliminary data.</text>
</comment>
<accession>A0A9N7YJ32</accession>